<evidence type="ECO:0000256" key="1">
    <source>
        <dbReference type="SAM" id="SignalP"/>
    </source>
</evidence>
<comment type="caution">
    <text evidence="2">The sequence shown here is derived from an EMBL/GenBank/DDBJ whole genome shotgun (WGS) entry which is preliminary data.</text>
</comment>
<accession>A0A2S6H5Q9</accession>
<keyword evidence="1" id="KW-0732">Signal</keyword>
<name>A0A2S6H5Q9_9GAMM</name>
<proteinExistence type="predicted"/>
<evidence type="ECO:0000313" key="2">
    <source>
        <dbReference type="EMBL" id="PPK72825.1"/>
    </source>
</evidence>
<feature type="chain" id="PRO_5015566776" evidence="1">
    <location>
        <begin position="38"/>
        <end position="124"/>
    </location>
</feature>
<protein>
    <submittedName>
        <fullName evidence="2">Uncharacterized protein</fullName>
    </submittedName>
</protein>
<organism evidence="2 3">
    <name type="scientific">Methylobacter tundripaludum</name>
    <dbReference type="NCBI Taxonomy" id="173365"/>
    <lineage>
        <taxon>Bacteria</taxon>
        <taxon>Pseudomonadati</taxon>
        <taxon>Pseudomonadota</taxon>
        <taxon>Gammaproteobacteria</taxon>
        <taxon>Methylococcales</taxon>
        <taxon>Methylococcaceae</taxon>
        <taxon>Methylobacter</taxon>
    </lineage>
</organism>
<gene>
    <name evidence="2" type="ORF">B0F88_103263</name>
</gene>
<sequence>MPLRANLKRKYMKIHKFAATSMVMLLSAGAILNNAAAAESEYSFKVTNKTKVKITKLLVSEDKKEWGYFDIGKGIAAGENMTLVWDSSTNNEGCDQYVKAAYADGSESEEAKFNFCEANLELEF</sequence>
<feature type="signal peptide" evidence="1">
    <location>
        <begin position="1"/>
        <end position="37"/>
    </location>
</feature>
<dbReference type="EMBL" id="PTIY01000003">
    <property type="protein sequence ID" value="PPK72825.1"/>
    <property type="molecule type" value="Genomic_DNA"/>
</dbReference>
<dbReference type="Proteomes" id="UP000238071">
    <property type="component" value="Unassembled WGS sequence"/>
</dbReference>
<reference evidence="2 3" key="1">
    <citation type="submission" date="2018-02" db="EMBL/GenBank/DDBJ databases">
        <title>Subsurface microbial communities from deep shales in Ohio and West Virginia, USA.</title>
        <authorList>
            <person name="Wrighton K."/>
        </authorList>
    </citation>
    <scope>NUCLEOTIDE SEQUENCE [LARGE SCALE GENOMIC DNA]</scope>
    <source>
        <strain evidence="2 3">OWC-G53F</strain>
    </source>
</reference>
<evidence type="ECO:0000313" key="3">
    <source>
        <dbReference type="Proteomes" id="UP000238071"/>
    </source>
</evidence>
<dbReference type="AlphaFoldDB" id="A0A2S6H5Q9"/>
<keyword evidence="3" id="KW-1185">Reference proteome</keyword>